<evidence type="ECO:0000256" key="14">
    <source>
        <dbReference type="PROSITE-ProRule" id="PRU00176"/>
    </source>
</evidence>
<dbReference type="Pfam" id="PF16367">
    <property type="entry name" value="RRM_7"/>
    <property type="match status" value="1"/>
</dbReference>
<dbReference type="InterPro" id="IPR032296">
    <property type="entry name" value="CEBP_ZZ"/>
</dbReference>
<dbReference type="FunFam" id="3.30.70.330:FF:000086">
    <property type="entry name" value="Putative Cytoplasmic polyadenylation element-binding protein 1"/>
    <property type="match status" value="1"/>
</dbReference>
<keyword evidence="7" id="KW-0687">Ribonucleoprotein</keyword>
<dbReference type="Gene3D" id="4.10.640.40">
    <property type="entry name" value="Cytoplasmic polyadenylation element-binding protein, ZZ domain"/>
    <property type="match status" value="1"/>
</dbReference>
<keyword evidence="4" id="KW-0810">Translation regulation</keyword>
<dbReference type="InterPro" id="IPR038446">
    <property type="entry name" value="CEBP_ZZ_sf"/>
</dbReference>
<keyword evidence="3" id="KW-0677">Repeat</keyword>
<dbReference type="InterPro" id="IPR032292">
    <property type="entry name" value="CEBP1_N"/>
</dbReference>
<dbReference type="Proteomes" id="UP000593571">
    <property type="component" value="Unassembled WGS sequence"/>
</dbReference>
<dbReference type="GO" id="GO:0008135">
    <property type="term" value="F:translation factor activity, RNA binding"/>
    <property type="evidence" value="ECO:0007669"/>
    <property type="project" value="TreeGrafter"/>
</dbReference>
<dbReference type="CDD" id="cd12723">
    <property type="entry name" value="RRM1_CPEB1"/>
    <property type="match status" value="1"/>
</dbReference>
<evidence type="ECO:0000256" key="3">
    <source>
        <dbReference type="ARBA" id="ARBA00022737"/>
    </source>
</evidence>
<organism evidence="17 18">
    <name type="scientific">Rousettus aegyptiacus</name>
    <name type="common">Egyptian fruit bat</name>
    <name type="synonym">Pteropus aegyptiacus</name>
    <dbReference type="NCBI Taxonomy" id="9407"/>
    <lineage>
        <taxon>Eukaryota</taxon>
        <taxon>Metazoa</taxon>
        <taxon>Chordata</taxon>
        <taxon>Craniata</taxon>
        <taxon>Vertebrata</taxon>
        <taxon>Euteleostomi</taxon>
        <taxon>Mammalia</taxon>
        <taxon>Eutheria</taxon>
        <taxon>Laurasiatheria</taxon>
        <taxon>Chiroptera</taxon>
        <taxon>Yinpterochiroptera</taxon>
        <taxon>Pteropodoidea</taxon>
        <taxon>Pteropodidae</taxon>
        <taxon>Rousettinae</taxon>
        <taxon>Rousettus</taxon>
    </lineage>
</organism>
<evidence type="ECO:0000256" key="12">
    <source>
        <dbReference type="ARBA" id="ARBA00061933"/>
    </source>
</evidence>
<gene>
    <name evidence="17" type="ORF">HJG63_009155</name>
</gene>
<dbReference type="GO" id="GO:0005634">
    <property type="term" value="C:nucleus"/>
    <property type="evidence" value="ECO:0007669"/>
    <property type="project" value="TreeGrafter"/>
</dbReference>
<dbReference type="InterPro" id="IPR012677">
    <property type="entry name" value="Nucleotide-bd_a/b_plait_sf"/>
</dbReference>
<dbReference type="Gene3D" id="3.30.70.330">
    <property type="match status" value="2"/>
</dbReference>
<dbReference type="CDD" id="cd12725">
    <property type="entry name" value="RRM2_CPEB1"/>
    <property type="match status" value="1"/>
</dbReference>
<name>A0A7J8CIP5_ROUAE</name>
<comment type="function">
    <text evidence="10">Component of the small ribosomal subunit. The ribosome is a large ribonucleoprotein complex responsible for the synthesis of proteins in the cell. Part of the small subunit (SSU) processome, first precursor of the small eukaryotic ribosomal subunit. During the assembly of the SSU processome in the nucleolus, many ribosome biogenesis factors, an RNA chaperone and ribosomal proteins associate with the nascent pre-rRNA and work in concert to generate RNA folding, modifications, rearrangements and cleavage as well as targeted degradation of pre-ribosomal RNA by the RNA exosome.</text>
</comment>
<dbReference type="GO" id="GO:0043005">
    <property type="term" value="C:neuron projection"/>
    <property type="evidence" value="ECO:0007669"/>
    <property type="project" value="TreeGrafter"/>
</dbReference>
<accession>A0A7J8CIP5</accession>
<comment type="subunit">
    <text evidence="11">Component of the small ribosomal subunit. Part of the small subunit (SSU) processome, composed of more than 70 proteins and the RNA chaperone small nucleolar RNA (snoRNA) U3.</text>
</comment>
<keyword evidence="6" id="KW-0689">Ribosomal protein</keyword>
<dbReference type="InterPro" id="IPR018273">
    <property type="entry name" value="Ribosomal_eS17_CS"/>
</dbReference>
<dbReference type="InterPro" id="IPR036401">
    <property type="entry name" value="Ribosomal_eS17_sf"/>
</dbReference>
<dbReference type="GO" id="GO:2000766">
    <property type="term" value="P:negative regulation of cytoplasmic translation"/>
    <property type="evidence" value="ECO:0007669"/>
    <property type="project" value="TreeGrafter"/>
</dbReference>
<dbReference type="GO" id="GO:0022626">
    <property type="term" value="C:cytosolic ribosome"/>
    <property type="evidence" value="ECO:0007669"/>
    <property type="project" value="UniProtKB-ARBA"/>
</dbReference>
<feature type="domain" description="RRM" evidence="16">
    <location>
        <begin position="237"/>
        <end position="329"/>
    </location>
</feature>
<evidence type="ECO:0000256" key="8">
    <source>
        <dbReference type="ARBA" id="ARBA00035144"/>
    </source>
</evidence>
<dbReference type="InterPro" id="IPR035979">
    <property type="entry name" value="RBD_domain_sf"/>
</dbReference>
<dbReference type="InterPro" id="IPR034977">
    <property type="entry name" value="CPEB1_RRM1"/>
</dbReference>
<dbReference type="Gene3D" id="1.10.60.20">
    <property type="entry name" value="Ribosomal protein S17e-like"/>
    <property type="match status" value="1"/>
</dbReference>
<feature type="region of interest" description="Disordered" evidence="15">
    <location>
        <begin position="85"/>
        <end position="120"/>
    </location>
</feature>
<keyword evidence="5 14" id="KW-0694">RNA-binding</keyword>
<dbReference type="HAMAP" id="MF_00511">
    <property type="entry name" value="Ribosomal_eS17"/>
    <property type="match status" value="1"/>
</dbReference>
<evidence type="ECO:0000256" key="13">
    <source>
        <dbReference type="ARBA" id="ARBA00070028"/>
    </source>
</evidence>
<dbReference type="FunFam" id="3.30.70.330:FF:000054">
    <property type="entry name" value="Cytoplasmic polyadenylation element-binding protein 1"/>
    <property type="match status" value="1"/>
</dbReference>
<dbReference type="Pfam" id="PF00833">
    <property type="entry name" value="Ribosomal_S17e"/>
    <property type="match status" value="1"/>
</dbReference>
<evidence type="ECO:0000256" key="7">
    <source>
        <dbReference type="ARBA" id="ARBA00023274"/>
    </source>
</evidence>
<dbReference type="GO" id="GO:0003730">
    <property type="term" value="F:mRNA 3'-UTR binding"/>
    <property type="evidence" value="ECO:0007669"/>
    <property type="project" value="InterPro"/>
</dbReference>
<evidence type="ECO:0000313" key="17">
    <source>
        <dbReference type="EMBL" id="KAF6410707.1"/>
    </source>
</evidence>
<dbReference type="GO" id="GO:0003735">
    <property type="term" value="F:structural constituent of ribosome"/>
    <property type="evidence" value="ECO:0007669"/>
    <property type="project" value="InterPro"/>
</dbReference>
<evidence type="ECO:0000256" key="10">
    <source>
        <dbReference type="ARBA" id="ARBA00045441"/>
    </source>
</evidence>
<dbReference type="PROSITE" id="PS00712">
    <property type="entry name" value="RIBOSOMAL_S17E"/>
    <property type="match status" value="1"/>
</dbReference>
<dbReference type="FunFam" id="1.10.60.20:FF:000001">
    <property type="entry name" value="40S ribosomal protein S17"/>
    <property type="match status" value="1"/>
</dbReference>
<keyword evidence="18" id="KW-1185">Reference proteome</keyword>
<evidence type="ECO:0000256" key="1">
    <source>
        <dbReference type="ARBA" id="ARBA00010347"/>
    </source>
</evidence>
<comment type="similarity">
    <text evidence="1">Belongs to the RRM CPEB family.</text>
</comment>
<dbReference type="InterPro" id="IPR034819">
    <property type="entry name" value="CPEB"/>
</dbReference>
<dbReference type="Pfam" id="PF16366">
    <property type="entry name" value="CEBP_ZZ"/>
    <property type="match status" value="1"/>
</dbReference>
<dbReference type="InterPro" id="IPR000504">
    <property type="entry name" value="RRM_dom"/>
</dbReference>
<dbReference type="Pfam" id="PF16368">
    <property type="entry name" value="CEBP1_N"/>
    <property type="match status" value="1"/>
</dbReference>
<evidence type="ECO:0000256" key="15">
    <source>
        <dbReference type="SAM" id="MobiDB-lite"/>
    </source>
</evidence>
<protein>
    <recommendedName>
        <fullName evidence="13">Cytoplasmic polyadenylation element-binding protein 1</fullName>
    </recommendedName>
    <alternativeName>
        <fullName evidence="9">40S ribosomal protein S17</fullName>
    </alternativeName>
    <alternativeName>
        <fullName evidence="8">Small ribosomal subunit protein eS17</fullName>
    </alternativeName>
</protein>
<dbReference type="EMBL" id="JACASE010000014">
    <property type="protein sequence ID" value="KAF6410707.1"/>
    <property type="molecule type" value="Genomic_DNA"/>
</dbReference>
<dbReference type="AlphaFoldDB" id="A0A7J8CIP5"/>
<dbReference type="GO" id="GO:1990904">
    <property type="term" value="C:ribonucleoprotein complex"/>
    <property type="evidence" value="ECO:0007669"/>
    <property type="project" value="UniProtKB-KW"/>
</dbReference>
<evidence type="ECO:0000259" key="16">
    <source>
        <dbReference type="PROSITE" id="PS50102"/>
    </source>
</evidence>
<comment type="similarity">
    <text evidence="2">Belongs to the eukaryotic ribosomal protein eS17 family.</text>
</comment>
<evidence type="ECO:0000256" key="2">
    <source>
        <dbReference type="ARBA" id="ARBA00010444"/>
    </source>
</evidence>
<feature type="compositionally biased region" description="Low complexity" evidence="15">
    <location>
        <begin position="102"/>
        <end position="120"/>
    </location>
</feature>
<dbReference type="PROSITE" id="PS50102">
    <property type="entry name" value="RRM"/>
    <property type="match status" value="2"/>
</dbReference>
<dbReference type="GO" id="GO:0000900">
    <property type="term" value="F:mRNA regulatory element binding translation repressor activity"/>
    <property type="evidence" value="ECO:0007669"/>
    <property type="project" value="TreeGrafter"/>
</dbReference>
<dbReference type="PANTHER" id="PTHR12566:SF9">
    <property type="entry name" value="CYTOPLASMIC POLYADENYLATION ELEMENT-BINDING PROTEIN 1"/>
    <property type="match status" value="1"/>
</dbReference>
<dbReference type="InterPro" id="IPR001210">
    <property type="entry name" value="Ribosomal_eS17"/>
</dbReference>
<evidence type="ECO:0000256" key="5">
    <source>
        <dbReference type="ARBA" id="ARBA00022884"/>
    </source>
</evidence>
<dbReference type="GO" id="GO:0045202">
    <property type="term" value="C:synapse"/>
    <property type="evidence" value="ECO:0007669"/>
    <property type="project" value="TreeGrafter"/>
</dbReference>
<feature type="domain" description="RRM" evidence="16">
    <location>
        <begin position="351"/>
        <end position="432"/>
    </location>
</feature>
<comment type="subunit">
    <text evidence="12">Interacts with kinesin, dynein, APLP1, APLP2, TENT2/GLD2 and APP. Both phosphorylated and non phosphorylated forms interact with APLP1. Interacts with TENT4B; the interaction is required for TENT4B-mediated translational control.</text>
</comment>
<comment type="caution">
    <text evidence="17">The sequence shown here is derived from an EMBL/GenBank/DDBJ whole genome shotgun (WGS) entry which is preliminary data.</text>
</comment>
<evidence type="ECO:0000313" key="18">
    <source>
        <dbReference type="Proteomes" id="UP000593571"/>
    </source>
</evidence>
<proteinExistence type="inferred from homology"/>
<dbReference type="GO" id="GO:0043022">
    <property type="term" value="F:ribosome binding"/>
    <property type="evidence" value="ECO:0007669"/>
    <property type="project" value="TreeGrafter"/>
</dbReference>
<evidence type="ECO:0000256" key="11">
    <source>
        <dbReference type="ARBA" id="ARBA00046547"/>
    </source>
</evidence>
<dbReference type="SUPFAM" id="SSF54928">
    <property type="entry name" value="RNA-binding domain, RBD"/>
    <property type="match status" value="1"/>
</dbReference>
<dbReference type="PANTHER" id="PTHR12566">
    <property type="entry name" value="CYTOPLASMIC POLYADENYLATION ELEMENT BINDING PROTEIN CPEB"/>
    <property type="match status" value="1"/>
</dbReference>
<sequence>MLFPTSAQDSPRGLPDANDLCLGLQSLSLTGWDRPWSTQDSDASAQSSTHSVLSMLHNPLGSVLGKPPLSFLPLDPLGSDLVDKFPAPSVRGPRLDTRPMLDSRSSSPSDSDTSGFSSGSDHLSDLISSLRISPPLPFLSLTGGGPRDSLKMGVGSRMDQEQVALAAAVTPSLTSASKRWPGASVWPSWDLLEAPKDPFSIEREARLHRQAAAVNEATCTWSGQLPPRNYKNPVYSCKVFLGGVPWDITEAGLVNTFRVFGSLSVEWPGKDGKHPRCPPKGYVYLVFELEKSVRALLQACSHDPLSPDGLSEYYFKMSSRRLRCKEVQVIPWVLADSNFVRSPFQRFDPSRTVFVGALHGMLNAEALAAILNDLFGGVAYAGIDTDKHKYPIGSGRVTFNNQRSYLKAVSAAFVEIKTTKFTKKVQIDPYLEDSLCHICSSQPGPFFCRDQGRVRTKTVKKAARVIIEKYYTRLGNDFHTNKRVCEEIAIIPSKKLRNKIAGYVTHLMKRIQRGPVRGISIKLQEEERERRDNYVPEVSALDQEIIEVDPDTKEMLKLLDFGSLSNLQVTQPTVGMNFKTPRGAV</sequence>
<evidence type="ECO:0000256" key="9">
    <source>
        <dbReference type="ARBA" id="ARBA00035467"/>
    </source>
</evidence>
<dbReference type="SUPFAM" id="SSF116820">
    <property type="entry name" value="Rps17e-like"/>
    <property type="match status" value="1"/>
</dbReference>
<reference evidence="17 18" key="1">
    <citation type="journal article" date="2020" name="Nature">
        <title>Six reference-quality genomes reveal evolution of bat adaptations.</title>
        <authorList>
            <person name="Jebb D."/>
            <person name="Huang Z."/>
            <person name="Pippel M."/>
            <person name="Hughes G.M."/>
            <person name="Lavrichenko K."/>
            <person name="Devanna P."/>
            <person name="Winkler S."/>
            <person name="Jermiin L.S."/>
            <person name="Skirmuntt E.C."/>
            <person name="Katzourakis A."/>
            <person name="Burkitt-Gray L."/>
            <person name="Ray D.A."/>
            <person name="Sullivan K.A.M."/>
            <person name="Roscito J.G."/>
            <person name="Kirilenko B.M."/>
            <person name="Davalos L.M."/>
            <person name="Corthals A.P."/>
            <person name="Power M.L."/>
            <person name="Jones G."/>
            <person name="Ransome R.D."/>
            <person name="Dechmann D.K.N."/>
            <person name="Locatelli A.G."/>
            <person name="Puechmaille S.J."/>
            <person name="Fedrigo O."/>
            <person name="Jarvis E.D."/>
            <person name="Hiller M."/>
            <person name="Vernes S.C."/>
            <person name="Myers E.W."/>
            <person name="Teeling E.C."/>
        </authorList>
    </citation>
    <scope>NUCLEOTIDE SEQUENCE [LARGE SCALE GENOMIC DNA]</scope>
    <source>
        <strain evidence="17">MRouAeg1</strain>
        <tissue evidence="17">Muscle</tissue>
    </source>
</reference>
<evidence type="ECO:0000256" key="4">
    <source>
        <dbReference type="ARBA" id="ARBA00022845"/>
    </source>
</evidence>
<evidence type="ECO:0000256" key="6">
    <source>
        <dbReference type="ARBA" id="ARBA00022980"/>
    </source>
</evidence>